<name>A0A813IZ06_POLGL</name>
<dbReference type="Proteomes" id="UP000626109">
    <property type="component" value="Unassembled WGS sequence"/>
</dbReference>
<organism evidence="2 3">
    <name type="scientific">Polarella glacialis</name>
    <name type="common">Dinoflagellate</name>
    <dbReference type="NCBI Taxonomy" id="89957"/>
    <lineage>
        <taxon>Eukaryota</taxon>
        <taxon>Sar</taxon>
        <taxon>Alveolata</taxon>
        <taxon>Dinophyceae</taxon>
        <taxon>Suessiales</taxon>
        <taxon>Suessiaceae</taxon>
        <taxon>Polarella</taxon>
    </lineage>
</organism>
<dbReference type="InterPro" id="IPR036869">
    <property type="entry name" value="J_dom_sf"/>
</dbReference>
<dbReference type="InterPro" id="IPR001623">
    <property type="entry name" value="DnaJ_domain"/>
</dbReference>
<protein>
    <recommendedName>
        <fullName evidence="1">J domain-containing protein</fullName>
    </recommendedName>
</protein>
<dbReference type="SUPFAM" id="SSF46565">
    <property type="entry name" value="Chaperone J-domain"/>
    <property type="match status" value="1"/>
</dbReference>
<comment type="caution">
    <text evidence="2">The sequence shown here is derived from an EMBL/GenBank/DDBJ whole genome shotgun (WGS) entry which is preliminary data.</text>
</comment>
<gene>
    <name evidence="2" type="ORF">PGLA2088_LOCUS13972</name>
</gene>
<dbReference type="EMBL" id="CAJNNW010016926">
    <property type="protein sequence ID" value="CAE8659987.1"/>
    <property type="molecule type" value="Genomic_DNA"/>
</dbReference>
<sequence>MADEKQRVQAAGGEVLEVQGSTPLVRKPVRPRLWESVEGGTQEEEVRRILEGTFDSFATLSFGPEDTIDGKSARSSYKRLALKVHPDKAPEDLKARAKEAFEKIEKPC</sequence>
<proteinExistence type="predicted"/>
<reference evidence="2" key="1">
    <citation type="submission" date="2021-02" db="EMBL/GenBank/DDBJ databases">
        <authorList>
            <person name="Dougan E. K."/>
            <person name="Rhodes N."/>
            <person name="Thang M."/>
            <person name="Chan C."/>
        </authorList>
    </citation>
    <scope>NUCLEOTIDE SEQUENCE</scope>
</reference>
<feature type="domain" description="J" evidence="1">
    <location>
        <begin position="55"/>
        <end position="108"/>
    </location>
</feature>
<evidence type="ECO:0000313" key="2">
    <source>
        <dbReference type="EMBL" id="CAE8659987.1"/>
    </source>
</evidence>
<dbReference type="Pfam" id="PF00226">
    <property type="entry name" value="DnaJ"/>
    <property type="match status" value="1"/>
</dbReference>
<dbReference type="AlphaFoldDB" id="A0A813IZ06"/>
<accession>A0A813IZ06</accession>
<evidence type="ECO:0000259" key="1">
    <source>
        <dbReference type="PROSITE" id="PS50076"/>
    </source>
</evidence>
<dbReference type="Gene3D" id="1.10.287.110">
    <property type="entry name" value="DnaJ domain"/>
    <property type="match status" value="1"/>
</dbReference>
<dbReference type="PROSITE" id="PS50076">
    <property type="entry name" value="DNAJ_2"/>
    <property type="match status" value="1"/>
</dbReference>
<evidence type="ECO:0000313" key="3">
    <source>
        <dbReference type="Proteomes" id="UP000626109"/>
    </source>
</evidence>
<dbReference type="CDD" id="cd06257">
    <property type="entry name" value="DnaJ"/>
    <property type="match status" value="1"/>
</dbReference>